<dbReference type="EMBL" id="QTJX01000002">
    <property type="protein sequence ID" value="RDY59768.1"/>
    <property type="molecule type" value="Genomic_DNA"/>
</dbReference>
<dbReference type="InterPro" id="IPR037523">
    <property type="entry name" value="VOC_core"/>
</dbReference>
<dbReference type="SUPFAM" id="SSF54593">
    <property type="entry name" value="Glyoxalase/Bleomycin resistance protein/Dihydroxybiphenyl dioxygenase"/>
    <property type="match status" value="1"/>
</dbReference>
<dbReference type="InterPro" id="IPR004360">
    <property type="entry name" value="Glyas_Fos-R_dOase_dom"/>
</dbReference>
<comment type="caution">
    <text evidence="2">The sequence shown here is derived from an EMBL/GenBank/DDBJ whole genome shotgun (WGS) entry which is preliminary data.</text>
</comment>
<evidence type="ECO:0000313" key="2">
    <source>
        <dbReference type="EMBL" id="RDY59768.1"/>
    </source>
</evidence>
<gene>
    <name evidence="2" type="ORF">DX873_10420</name>
</gene>
<dbReference type="InterPro" id="IPR029068">
    <property type="entry name" value="Glyas_Bleomycin-R_OHBP_Dase"/>
</dbReference>
<name>A0A371JQH8_9FLAO</name>
<accession>A0A371JQH8</accession>
<evidence type="ECO:0000259" key="1">
    <source>
        <dbReference type="PROSITE" id="PS51819"/>
    </source>
</evidence>
<dbReference type="Gene3D" id="3.10.180.10">
    <property type="entry name" value="2,3-Dihydroxybiphenyl 1,2-Dioxygenase, domain 1"/>
    <property type="match status" value="1"/>
</dbReference>
<dbReference type="PANTHER" id="PTHR33993">
    <property type="entry name" value="GLYOXALASE-RELATED"/>
    <property type="match status" value="1"/>
</dbReference>
<dbReference type="AlphaFoldDB" id="A0A371JQH8"/>
<dbReference type="Proteomes" id="UP000261828">
    <property type="component" value="Unassembled WGS sequence"/>
</dbReference>
<dbReference type="InterPro" id="IPR052164">
    <property type="entry name" value="Anthracycline_SecMetBiosynth"/>
</dbReference>
<dbReference type="RefSeq" id="WP_116184381.1">
    <property type="nucleotide sequence ID" value="NZ_QTJX01000002.1"/>
</dbReference>
<keyword evidence="3" id="KW-1185">Reference proteome</keyword>
<evidence type="ECO:0000313" key="3">
    <source>
        <dbReference type="Proteomes" id="UP000261828"/>
    </source>
</evidence>
<organism evidence="2 3">
    <name type="scientific">Flagellimonas nanhaiensis</name>
    <dbReference type="NCBI Taxonomy" id="2292706"/>
    <lineage>
        <taxon>Bacteria</taxon>
        <taxon>Pseudomonadati</taxon>
        <taxon>Bacteroidota</taxon>
        <taxon>Flavobacteriia</taxon>
        <taxon>Flavobacteriales</taxon>
        <taxon>Flavobacteriaceae</taxon>
        <taxon>Flagellimonas</taxon>
    </lineage>
</organism>
<dbReference type="Pfam" id="PF00903">
    <property type="entry name" value="Glyoxalase"/>
    <property type="match status" value="1"/>
</dbReference>
<dbReference type="OrthoDB" id="9803104at2"/>
<reference evidence="2 3" key="1">
    <citation type="submission" date="2018-08" db="EMBL/GenBank/DDBJ databases">
        <title>Muricauda nanhaiensis sp. nov., isolated from seawater of the South China Sea.</title>
        <authorList>
            <person name="Dang Y."/>
        </authorList>
    </citation>
    <scope>NUCLEOTIDE SEQUENCE [LARGE SCALE GENOMIC DNA]</scope>
    <source>
        <strain evidence="2 3">SM1704</strain>
    </source>
</reference>
<dbReference type="PROSITE" id="PS51819">
    <property type="entry name" value="VOC"/>
    <property type="match status" value="1"/>
</dbReference>
<protein>
    <submittedName>
        <fullName evidence="2">VOC family protein</fullName>
    </submittedName>
</protein>
<proteinExistence type="predicted"/>
<feature type="domain" description="VOC" evidence="1">
    <location>
        <begin position="2"/>
        <end position="118"/>
    </location>
</feature>
<sequence>MKINEIVAAIPVLDVNRAKEFYVKTLGFQLEVLSETMGMYWAKINNGRFLLYKRNDENKAEHTAISFTVESIEEAVGELESKGVKFFEAKGEKIFNLDGSLSAWFQDPEGNNLEISERP</sequence>
<dbReference type="CDD" id="cd06587">
    <property type="entry name" value="VOC"/>
    <property type="match status" value="1"/>
</dbReference>